<organism evidence="1 2">
    <name type="scientific">Anabaena sphaerica FACHB-251</name>
    <dbReference type="NCBI Taxonomy" id="2692883"/>
    <lineage>
        <taxon>Bacteria</taxon>
        <taxon>Bacillati</taxon>
        <taxon>Cyanobacteriota</taxon>
        <taxon>Cyanophyceae</taxon>
        <taxon>Nostocales</taxon>
        <taxon>Nostocaceae</taxon>
        <taxon>Anabaena</taxon>
    </lineage>
</organism>
<reference evidence="2" key="1">
    <citation type="journal article" date="2020" name="ISME J.">
        <title>Comparative genomics reveals insights into cyanobacterial evolution and habitat adaptation.</title>
        <authorList>
            <person name="Chen M.Y."/>
            <person name="Teng W.K."/>
            <person name="Zhao L."/>
            <person name="Hu C.X."/>
            <person name="Zhou Y.K."/>
            <person name="Han B.P."/>
            <person name="Song L.R."/>
            <person name="Shu W.S."/>
        </authorList>
    </citation>
    <scope>NUCLEOTIDE SEQUENCE [LARGE SCALE GENOMIC DNA]</scope>
    <source>
        <strain evidence="2">FACHB-251</strain>
    </source>
</reference>
<evidence type="ECO:0000313" key="2">
    <source>
        <dbReference type="Proteomes" id="UP000662185"/>
    </source>
</evidence>
<dbReference type="SUPFAM" id="SSF109859">
    <property type="entry name" value="NblA-like"/>
    <property type="match status" value="1"/>
</dbReference>
<dbReference type="InterPro" id="IPR036904">
    <property type="entry name" value="NblA_sf"/>
</dbReference>
<accession>A0A926WI37</accession>
<dbReference type="Gene3D" id="1.10.287.670">
    <property type="entry name" value="Phycobilisome degradation protein NblA"/>
    <property type="match status" value="1"/>
</dbReference>
<dbReference type="EMBL" id="JACJQU010000009">
    <property type="protein sequence ID" value="MBD2294873.1"/>
    <property type="molecule type" value="Genomic_DNA"/>
</dbReference>
<dbReference type="InterPro" id="IPR007574">
    <property type="entry name" value="NblA"/>
</dbReference>
<keyword evidence="2" id="KW-1185">Reference proteome</keyword>
<comment type="caution">
    <text evidence="1">The sequence shown here is derived from an EMBL/GenBank/DDBJ whole genome shotgun (WGS) entry which is preliminary data.</text>
</comment>
<sequence length="65" mass="7707">MNQPIKLSLEQEFSLRIFGDQVQQMSREQAQVFLLKLYEQMMIQETSYQQLLKHEWKLDSGSISG</sequence>
<evidence type="ECO:0000313" key="1">
    <source>
        <dbReference type="EMBL" id="MBD2294873.1"/>
    </source>
</evidence>
<gene>
    <name evidence="1" type="ORF">H6G06_15635</name>
</gene>
<dbReference type="RefSeq" id="WP_190561704.1">
    <property type="nucleotide sequence ID" value="NZ_JACJQU010000009.1"/>
</dbReference>
<protein>
    <submittedName>
        <fullName evidence="1">NblA/ycf18 family protein</fullName>
    </submittedName>
</protein>
<name>A0A926WI37_9NOST</name>
<dbReference type="Proteomes" id="UP000662185">
    <property type="component" value="Unassembled WGS sequence"/>
</dbReference>
<dbReference type="AlphaFoldDB" id="A0A926WI37"/>
<dbReference type="Pfam" id="PF04485">
    <property type="entry name" value="NblA"/>
    <property type="match status" value="1"/>
</dbReference>
<proteinExistence type="predicted"/>